<protein>
    <submittedName>
        <fullName evidence="2">Uncharacterized protein</fullName>
    </submittedName>
</protein>
<evidence type="ECO:0000313" key="2">
    <source>
        <dbReference type="EMBL" id="KMO97864.1"/>
    </source>
</evidence>
<dbReference type="AlphaFoldDB" id="A0A0J6XRI9"/>
<evidence type="ECO:0000256" key="1">
    <source>
        <dbReference type="SAM" id="MobiDB-lite"/>
    </source>
</evidence>
<feature type="compositionally biased region" description="Low complexity" evidence="1">
    <location>
        <begin position="15"/>
        <end position="28"/>
    </location>
</feature>
<feature type="region of interest" description="Disordered" evidence="1">
    <location>
        <begin position="1"/>
        <end position="51"/>
    </location>
</feature>
<organism evidence="2 3">
    <name type="scientific">Streptomyces roseus</name>
    <dbReference type="NCBI Taxonomy" id="66430"/>
    <lineage>
        <taxon>Bacteria</taxon>
        <taxon>Bacillati</taxon>
        <taxon>Actinomycetota</taxon>
        <taxon>Actinomycetes</taxon>
        <taxon>Kitasatosporales</taxon>
        <taxon>Streptomycetaceae</taxon>
        <taxon>Streptomyces</taxon>
    </lineage>
</organism>
<accession>A0A0J6XRI9</accession>
<sequence length="119" mass="12314">MNHRLRSSLKSLTQTPTGPSSAEPAPATAGGGAPKVVAEGVPSAVRRDPRTADSRYVVAVLHICAPRGAVPTATSTCECGHNRSAVGQRQVLALIQLHTDHRAACPLGRIATAHPRKAA</sequence>
<proteinExistence type="predicted"/>
<name>A0A0J6XRI9_9ACTN</name>
<gene>
    <name evidence="2" type="ORF">ACS04_10645</name>
</gene>
<dbReference type="Proteomes" id="UP000035932">
    <property type="component" value="Unassembled WGS sequence"/>
</dbReference>
<comment type="caution">
    <text evidence="2">The sequence shown here is derived from an EMBL/GenBank/DDBJ whole genome shotgun (WGS) entry which is preliminary data.</text>
</comment>
<reference evidence="2 3" key="1">
    <citation type="submission" date="2015-06" db="EMBL/GenBank/DDBJ databases">
        <title>Recapitulation of the evolution of biosynthetic gene clusters reveals hidden chemical diversity on bacterial genomes.</title>
        <authorList>
            <person name="Cruz-Morales P."/>
            <person name="Martinez-Guerrero C."/>
            <person name="Morales-Escalante M.A."/>
            <person name="Yanez-Guerra L.A."/>
            <person name="Kopp J.F."/>
            <person name="Feldmann J."/>
            <person name="Ramos-Aboites H.E."/>
            <person name="Barona-Gomez F."/>
        </authorList>
    </citation>
    <scope>NUCLEOTIDE SEQUENCE [LARGE SCALE GENOMIC DNA]</scope>
    <source>
        <strain evidence="2 3">ATCC 31245</strain>
    </source>
</reference>
<dbReference type="RefSeq" id="WP_048476311.1">
    <property type="nucleotide sequence ID" value="NZ_JBIRUD010000008.1"/>
</dbReference>
<dbReference type="PATRIC" id="fig|66430.4.peg.4515"/>
<keyword evidence="3" id="KW-1185">Reference proteome</keyword>
<dbReference type="EMBL" id="LFML01000040">
    <property type="protein sequence ID" value="KMO97864.1"/>
    <property type="molecule type" value="Genomic_DNA"/>
</dbReference>
<dbReference type="STRING" id="66430.ACS04_10645"/>
<evidence type="ECO:0000313" key="3">
    <source>
        <dbReference type="Proteomes" id="UP000035932"/>
    </source>
</evidence>